<dbReference type="Proteomes" id="UP000005317">
    <property type="component" value="Unassembled WGS sequence"/>
</dbReference>
<dbReference type="EMBL" id="JH651384">
    <property type="protein sequence ID" value="EIJ34911.1"/>
    <property type="molecule type" value="Genomic_DNA"/>
</dbReference>
<protein>
    <recommendedName>
        <fullName evidence="4">DUF4157 domain-containing protein</fullName>
    </recommendedName>
</protein>
<evidence type="ECO:0000313" key="2">
    <source>
        <dbReference type="EMBL" id="EIJ34911.1"/>
    </source>
</evidence>
<gene>
    <name evidence="2" type="ORF">Thini_2357</name>
</gene>
<accession>A0A656HCN7</accession>
<reference evidence="3" key="1">
    <citation type="journal article" date="2011" name="Stand. Genomic Sci.">
        <title>Genome sequence of the filamentous, gliding Thiothrix nivea neotype strain (JP2(T)).</title>
        <authorList>
            <person name="Lapidus A."/>
            <person name="Nolan M."/>
            <person name="Lucas S."/>
            <person name="Glavina Del Rio T."/>
            <person name="Tice H."/>
            <person name="Cheng J.F."/>
            <person name="Tapia R."/>
            <person name="Han C."/>
            <person name="Goodwin L."/>
            <person name="Pitluck S."/>
            <person name="Liolios K."/>
            <person name="Pagani I."/>
            <person name="Ivanova N."/>
            <person name="Huntemann M."/>
            <person name="Mavromatis K."/>
            <person name="Mikhailova N."/>
            <person name="Pati A."/>
            <person name="Chen A."/>
            <person name="Palaniappan K."/>
            <person name="Land M."/>
            <person name="Brambilla E.M."/>
            <person name="Rohde M."/>
            <person name="Abt B."/>
            <person name="Verbarg S."/>
            <person name="Goker M."/>
            <person name="Bristow J."/>
            <person name="Eisen J.A."/>
            <person name="Markowitz V."/>
            <person name="Hugenholtz P."/>
            <person name="Kyrpides N.C."/>
            <person name="Klenk H.P."/>
            <person name="Woyke T."/>
        </authorList>
    </citation>
    <scope>NUCLEOTIDE SEQUENCE [LARGE SCALE GENOMIC DNA]</scope>
    <source>
        <strain evidence="3">ATCC 35100 / DSM 5205 / JP2</strain>
    </source>
</reference>
<dbReference type="AlphaFoldDB" id="A0A656HCN7"/>
<organism evidence="2 3">
    <name type="scientific">Thiothrix nivea (strain ATCC 35100 / DSM 5205 / JP2)</name>
    <dbReference type="NCBI Taxonomy" id="870187"/>
    <lineage>
        <taxon>Bacteria</taxon>
        <taxon>Pseudomonadati</taxon>
        <taxon>Pseudomonadota</taxon>
        <taxon>Gammaproteobacteria</taxon>
        <taxon>Thiotrichales</taxon>
        <taxon>Thiotrichaceae</taxon>
        <taxon>Thiothrix</taxon>
    </lineage>
</organism>
<name>A0A656HCN7_THINJ</name>
<evidence type="ECO:0000313" key="3">
    <source>
        <dbReference type="Proteomes" id="UP000005317"/>
    </source>
</evidence>
<keyword evidence="3" id="KW-1185">Reference proteome</keyword>
<sequence precursor="true">MQTITLPMLPFCCLLLAGSAIAAELTPAQQQALANPPASVTEEIERYIPRLLAWYDKAEAELLPQGRPLNPAELTIARTLKIQHPDRVRIVVLETFLLPDDAELHAEAEQGGMGSEDARTMGDAVLLKPYLHENPTVIAHELVHIAQHDRLGRAAFMRRYLTELEVVGYDAAPLEAEAYERQDALAAGQAN</sequence>
<evidence type="ECO:0008006" key="4">
    <source>
        <dbReference type="Google" id="ProtNLM"/>
    </source>
</evidence>
<feature type="chain" id="PRO_5024990113" description="DUF4157 domain-containing protein" evidence="1">
    <location>
        <begin position="23"/>
        <end position="191"/>
    </location>
</feature>
<keyword evidence="1" id="KW-0732">Signal</keyword>
<feature type="signal peptide" evidence="1">
    <location>
        <begin position="1"/>
        <end position="22"/>
    </location>
</feature>
<dbReference type="OrthoDB" id="5600142at2"/>
<evidence type="ECO:0000256" key="1">
    <source>
        <dbReference type="SAM" id="SignalP"/>
    </source>
</evidence>
<proteinExistence type="predicted"/>
<dbReference type="RefSeq" id="WP_002708829.1">
    <property type="nucleotide sequence ID" value="NZ_JH651384.1"/>
</dbReference>